<dbReference type="VEuPathDB" id="FungiDB:BO80DRAFT_368131"/>
<dbReference type="PANTHER" id="PTHR37315">
    <property type="entry name" value="UPF0311 PROTEIN BLR7842"/>
    <property type="match status" value="1"/>
</dbReference>
<dbReference type="EMBL" id="KZ824487">
    <property type="protein sequence ID" value="RAK95661.1"/>
    <property type="molecule type" value="Genomic_DNA"/>
</dbReference>
<evidence type="ECO:0008006" key="3">
    <source>
        <dbReference type="Google" id="ProtNLM"/>
    </source>
</evidence>
<keyword evidence="2" id="KW-1185">Reference proteome</keyword>
<reference evidence="1 2" key="1">
    <citation type="submission" date="2018-02" db="EMBL/GenBank/DDBJ databases">
        <title>The genomes of Aspergillus section Nigri reveals drivers in fungal speciation.</title>
        <authorList>
            <consortium name="DOE Joint Genome Institute"/>
            <person name="Vesth T.C."/>
            <person name="Nybo J."/>
            <person name="Theobald S."/>
            <person name="Brandl J."/>
            <person name="Frisvad J.C."/>
            <person name="Nielsen K.F."/>
            <person name="Lyhne E.K."/>
            <person name="Kogle M.E."/>
            <person name="Kuo A."/>
            <person name="Riley R."/>
            <person name="Clum A."/>
            <person name="Nolan M."/>
            <person name="Lipzen A."/>
            <person name="Salamov A."/>
            <person name="Henrissat B."/>
            <person name="Wiebenga A."/>
            <person name="De vries R.P."/>
            <person name="Grigoriev I.V."/>
            <person name="Mortensen U.H."/>
            <person name="Andersen M.R."/>
            <person name="Baker S.E."/>
        </authorList>
    </citation>
    <scope>NUCLEOTIDE SEQUENCE [LARGE SCALE GENOMIC DNA]</scope>
    <source>
        <strain evidence="1 2">CBS 121593</strain>
    </source>
</reference>
<dbReference type="Gene3D" id="2.40.160.20">
    <property type="match status" value="1"/>
</dbReference>
<protein>
    <recommendedName>
        <fullName evidence="3">DUF3237 domain protein</fullName>
    </recommendedName>
</protein>
<dbReference type="Pfam" id="PF11578">
    <property type="entry name" value="DUF3237"/>
    <property type="match status" value="1"/>
</dbReference>
<evidence type="ECO:0000313" key="2">
    <source>
        <dbReference type="Proteomes" id="UP000249402"/>
    </source>
</evidence>
<accession>A0A395GJJ9</accession>
<name>A0A395GJJ9_9EURO</name>
<sequence>MSPPHLTHTFTLRVQAGPSSSSLHFPPSQPNPTRHITPVIGGFLHGIPGTRAAGLTATLLPGGSDWVLRDDTKNILHLDVRTQARTSSGQGVYIQYTGHLVLDEATERFMRRDEGAGSTAFGGHEWWITPHFEIGDPEYEWVQRGVFFGRGRFHLEGEFRGVEYEIFEVRN</sequence>
<dbReference type="OrthoDB" id="2544694at2759"/>
<dbReference type="RefSeq" id="XP_025569989.1">
    <property type="nucleotide sequence ID" value="XM_025716322.1"/>
</dbReference>
<dbReference type="AlphaFoldDB" id="A0A395GJJ9"/>
<organism evidence="1 2">
    <name type="scientific">Aspergillus ibericus CBS 121593</name>
    <dbReference type="NCBI Taxonomy" id="1448316"/>
    <lineage>
        <taxon>Eukaryota</taxon>
        <taxon>Fungi</taxon>
        <taxon>Dikarya</taxon>
        <taxon>Ascomycota</taxon>
        <taxon>Pezizomycotina</taxon>
        <taxon>Eurotiomycetes</taxon>
        <taxon>Eurotiomycetidae</taxon>
        <taxon>Eurotiales</taxon>
        <taxon>Aspergillaceae</taxon>
        <taxon>Aspergillus</taxon>
        <taxon>Aspergillus subgen. Circumdati</taxon>
    </lineage>
</organism>
<dbReference type="PANTHER" id="PTHR37315:SF1">
    <property type="entry name" value="UPF0311 PROTEIN BLR7842"/>
    <property type="match status" value="1"/>
</dbReference>
<dbReference type="Proteomes" id="UP000249402">
    <property type="component" value="Unassembled WGS sequence"/>
</dbReference>
<proteinExistence type="predicted"/>
<gene>
    <name evidence="1" type="ORF">BO80DRAFT_368131</name>
</gene>
<dbReference type="STRING" id="1448316.A0A395GJJ9"/>
<evidence type="ECO:0000313" key="1">
    <source>
        <dbReference type="EMBL" id="RAK95661.1"/>
    </source>
</evidence>
<dbReference type="InterPro" id="IPR020915">
    <property type="entry name" value="UPF0311"/>
</dbReference>
<dbReference type="GeneID" id="37221187"/>